<reference evidence="2" key="1">
    <citation type="submission" date="2018-06" db="EMBL/GenBank/DDBJ databases">
        <title>Description of a new Polynucleobacter species.</title>
        <authorList>
            <person name="Hahn M.W."/>
        </authorList>
    </citation>
    <scope>NUCLEOTIDE SEQUENCE [LARGE SCALE GENOMIC DNA]</scope>
    <source>
        <strain evidence="2">MG-25-Pas1-D2</strain>
    </source>
</reference>
<accession>A0A2Z4JTC7</accession>
<dbReference type="EMBL" id="CP030085">
    <property type="protein sequence ID" value="AWW50061.1"/>
    <property type="molecule type" value="Genomic_DNA"/>
</dbReference>
<sequence length="145" mass="15886">MFQQMKSGMTQLNKFQLFITLICSVWISPGAFAAEKIYRCEVLSDAYIKSNGELDIVKDSPRIGQEFVVIKKTGEVVGDVMDSLGKPKVIAFGSNSNSYKVVWIKKAAGKDGAFVDYLSINGFAKDGRYPFGFFSGALLMAGVCE</sequence>
<dbReference type="Proteomes" id="UP000248592">
    <property type="component" value="Chromosome"/>
</dbReference>
<dbReference type="RefSeq" id="WP_112294814.1">
    <property type="nucleotide sequence ID" value="NZ_CBCSBS010000001.1"/>
</dbReference>
<dbReference type="AlphaFoldDB" id="A0A2Z4JTC7"/>
<organism evidence="1 2">
    <name type="scientific">Polynucleobacter paneuropaeus</name>
    <dbReference type="NCBI Taxonomy" id="2527775"/>
    <lineage>
        <taxon>Bacteria</taxon>
        <taxon>Pseudomonadati</taxon>
        <taxon>Pseudomonadota</taxon>
        <taxon>Betaproteobacteria</taxon>
        <taxon>Burkholderiales</taxon>
        <taxon>Burkholderiaceae</taxon>
        <taxon>Polynucleobacter</taxon>
    </lineage>
</organism>
<evidence type="ECO:0000313" key="1">
    <source>
        <dbReference type="EMBL" id="AWW50061.1"/>
    </source>
</evidence>
<proteinExistence type="predicted"/>
<gene>
    <name evidence="1" type="ORF">Pas1_06505</name>
</gene>
<name>A0A2Z4JTC7_9BURK</name>
<protein>
    <submittedName>
        <fullName evidence="1">Uncharacterized protein</fullName>
    </submittedName>
</protein>
<evidence type="ECO:0000313" key="2">
    <source>
        <dbReference type="Proteomes" id="UP000248592"/>
    </source>
</evidence>